<dbReference type="Gene3D" id="1.20.1090.10">
    <property type="entry name" value="Dehydroquinate synthase-like - alpha domain"/>
    <property type="match status" value="1"/>
</dbReference>
<sequence length="385" mass="40093">MAAIHLPRAMRIGGGVLAELPDVLAQFGLSRPLILTDAWLAQSGVLERVEHLLAQAGIAARSFTGVVPDPTVASVEAALAFLREGNHDCVIGLGGGSPIDTAKIVAVKALRDAPVSAFKAPHQEDAPALPIVAVPTTAGTGSEATRFTVITDEATDEKMLCAGLAYLPTIAVIDYELTLTKPARLTADTGIDSLVHAIEAYVSKRANPFADQAALTAMRLIWPNLAVACADPGNRAAREALMLGALHGGIAFSNSSVALVHGMSRPIGAHFHVSHGLSNAMLMPVVTAWSARAALPRYAACARTMGVAGDAESDQSAVGRLVEALHQINADLSVPSPKAYGIDKARWDDLLPLMAEQALASGSPGNNPRVPEAKEIVGLYRAAWG</sequence>
<evidence type="ECO:0000313" key="5">
    <source>
        <dbReference type="EMBL" id="MFC0589369.1"/>
    </source>
</evidence>
<accession>A0ABV6PHQ6</accession>
<evidence type="ECO:0000259" key="3">
    <source>
        <dbReference type="Pfam" id="PF00465"/>
    </source>
</evidence>
<dbReference type="Pfam" id="PF00465">
    <property type="entry name" value="Fe-ADH"/>
    <property type="match status" value="1"/>
</dbReference>
<dbReference type="Pfam" id="PF25137">
    <property type="entry name" value="ADH_Fe_C"/>
    <property type="match status" value="1"/>
</dbReference>
<dbReference type="PANTHER" id="PTHR11496">
    <property type="entry name" value="ALCOHOL DEHYDROGENASE"/>
    <property type="match status" value="1"/>
</dbReference>
<comment type="caution">
    <text evidence="5">The sequence shown here is derived from an EMBL/GenBank/DDBJ whole genome shotgun (WGS) entry which is preliminary data.</text>
</comment>
<keyword evidence="6" id="KW-1185">Reference proteome</keyword>
<gene>
    <name evidence="5" type="ORF">ACFFF7_08080</name>
</gene>
<evidence type="ECO:0000313" key="6">
    <source>
        <dbReference type="Proteomes" id="UP001589943"/>
    </source>
</evidence>
<dbReference type="InterPro" id="IPR056798">
    <property type="entry name" value="ADH_Fe_C"/>
</dbReference>
<dbReference type="InterPro" id="IPR039697">
    <property type="entry name" value="Alcohol_dehydrogenase_Fe"/>
</dbReference>
<dbReference type="Gene3D" id="3.40.50.1970">
    <property type="match status" value="1"/>
</dbReference>
<protein>
    <submittedName>
        <fullName evidence="5">Iron-containing alcohol dehydrogenase</fullName>
    </submittedName>
</protein>
<comment type="similarity">
    <text evidence="1">Belongs to the iron-containing alcohol dehydrogenase family.</text>
</comment>
<dbReference type="InterPro" id="IPR001670">
    <property type="entry name" value="ADH_Fe/GldA"/>
</dbReference>
<name>A0ABV6PHQ6_9SPHN</name>
<dbReference type="CDD" id="cd08194">
    <property type="entry name" value="Fe-ADH-like"/>
    <property type="match status" value="1"/>
</dbReference>
<keyword evidence="2" id="KW-0560">Oxidoreductase</keyword>
<reference evidence="5 6" key="1">
    <citation type="submission" date="2024-09" db="EMBL/GenBank/DDBJ databases">
        <authorList>
            <person name="Sun Q."/>
            <person name="Mori K."/>
        </authorList>
    </citation>
    <scope>NUCLEOTIDE SEQUENCE [LARGE SCALE GENOMIC DNA]</scope>
    <source>
        <strain evidence="5 6">NCAIM B.02537</strain>
    </source>
</reference>
<evidence type="ECO:0000256" key="2">
    <source>
        <dbReference type="ARBA" id="ARBA00023002"/>
    </source>
</evidence>
<feature type="domain" description="Alcohol dehydrogenase iron-type/glycerol dehydrogenase GldA" evidence="3">
    <location>
        <begin position="7"/>
        <end position="174"/>
    </location>
</feature>
<proteinExistence type="inferred from homology"/>
<evidence type="ECO:0000256" key="1">
    <source>
        <dbReference type="ARBA" id="ARBA00007358"/>
    </source>
</evidence>
<feature type="domain" description="Fe-containing alcohol dehydrogenase-like C-terminal" evidence="4">
    <location>
        <begin position="186"/>
        <end position="384"/>
    </location>
</feature>
<dbReference type="EMBL" id="JBHLTL010000004">
    <property type="protein sequence ID" value="MFC0589369.1"/>
    <property type="molecule type" value="Genomic_DNA"/>
</dbReference>
<dbReference type="SUPFAM" id="SSF56796">
    <property type="entry name" value="Dehydroquinate synthase-like"/>
    <property type="match status" value="1"/>
</dbReference>
<organism evidence="5 6">
    <name type="scientific">Novosphingobium aquiterrae</name>
    <dbReference type="NCBI Taxonomy" id="624388"/>
    <lineage>
        <taxon>Bacteria</taxon>
        <taxon>Pseudomonadati</taxon>
        <taxon>Pseudomonadota</taxon>
        <taxon>Alphaproteobacteria</taxon>
        <taxon>Sphingomonadales</taxon>
        <taxon>Sphingomonadaceae</taxon>
        <taxon>Novosphingobium</taxon>
    </lineage>
</organism>
<dbReference type="Proteomes" id="UP001589943">
    <property type="component" value="Unassembled WGS sequence"/>
</dbReference>
<dbReference type="PANTHER" id="PTHR11496:SF102">
    <property type="entry name" value="ALCOHOL DEHYDROGENASE 4"/>
    <property type="match status" value="1"/>
</dbReference>
<dbReference type="RefSeq" id="WP_379480860.1">
    <property type="nucleotide sequence ID" value="NZ_JBHLTL010000004.1"/>
</dbReference>
<evidence type="ECO:0000259" key="4">
    <source>
        <dbReference type="Pfam" id="PF25137"/>
    </source>
</evidence>